<dbReference type="PROSITE" id="PS00675">
    <property type="entry name" value="SIGMA54_INTERACT_1"/>
    <property type="match status" value="1"/>
</dbReference>
<dbReference type="InterPro" id="IPR058031">
    <property type="entry name" value="AAA_lid_NorR"/>
</dbReference>
<evidence type="ECO:0000256" key="3">
    <source>
        <dbReference type="ARBA" id="ARBA00023015"/>
    </source>
</evidence>
<dbReference type="FunFam" id="3.40.50.300:FF:000006">
    <property type="entry name" value="DNA-binding transcriptional regulator NtrC"/>
    <property type="match status" value="1"/>
</dbReference>
<dbReference type="SUPFAM" id="SSF52172">
    <property type="entry name" value="CheY-like"/>
    <property type="match status" value="1"/>
</dbReference>
<dbReference type="PANTHER" id="PTHR32071:SF57">
    <property type="entry name" value="C4-DICARBOXYLATE TRANSPORT TRANSCRIPTIONAL REGULATORY PROTEIN DCTD"/>
    <property type="match status" value="1"/>
</dbReference>
<dbReference type="SUPFAM" id="SSF52540">
    <property type="entry name" value="P-loop containing nucleoside triphosphate hydrolases"/>
    <property type="match status" value="1"/>
</dbReference>
<dbReference type="Proteomes" id="UP001165427">
    <property type="component" value="Unassembled WGS sequence"/>
</dbReference>
<dbReference type="GO" id="GO:0043565">
    <property type="term" value="F:sequence-specific DNA binding"/>
    <property type="evidence" value="ECO:0007669"/>
    <property type="project" value="InterPro"/>
</dbReference>
<dbReference type="Pfam" id="PF02954">
    <property type="entry name" value="HTH_8"/>
    <property type="match status" value="1"/>
</dbReference>
<dbReference type="AlphaFoldDB" id="A0AA41UHE8"/>
<keyword evidence="1" id="KW-0547">Nucleotide-binding</keyword>
<evidence type="ECO:0000256" key="1">
    <source>
        <dbReference type="ARBA" id="ARBA00022741"/>
    </source>
</evidence>
<dbReference type="InterPro" id="IPR011006">
    <property type="entry name" value="CheY-like_superfamily"/>
</dbReference>
<dbReference type="InterPro" id="IPR027417">
    <property type="entry name" value="P-loop_NTPase"/>
</dbReference>
<evidence type="ECO:0000256" key="5">
    <source>
        <dbReference type="PROSITE-ProRule" id="PRU00169"/>
    </source>
</evidence>
<keyword evidence="2" id="KW-0067">ATP-binding</keyword>
<dbReference type="Gene3D" id="1.10.10.60">
    <property type="entry name" value="Homeodomain-like"/>
    <property type="match status" value="1"/>
</dbReference>
<dbReference type="InterPro" id="IPR003593">
    <property type="entry name" value="AAA+_ATPase"/>
</dbReference>
<dbReference type="EMBL" id="JALJRB010000001">
    <property type="protein sequence ID" value="MCJ8498959.1"/>
    <property type="molecule type" value="Genomic_DNA"/>
</dbReference>
<feature type="domain" description="Response regulatory" evidence="7">
    <location>
        <begin position="5"/>
        <end position="121"/>
    </location>
</feature>
<dbReference type="Pfam" id="PF00158">
    <property type="entry name" value="Sigma54_activat"/>
    <property type="match status" value="1"/>
</dbReference>
<gene>
    <name evidence="8" type="ORF">MRX98_00120</name>
</gene>
<dbReference type="GO" id="GO:0000160">
    <property type="term" value="P:phosphorelay signal transduction system"/>
    <property type="evidence" value="ECO:0007669"/>
    <property type="project" value="InterPro"/>
</dbReference>
<dbReference type="SMART" id="SM00448">
    <property type="entry name" value="REC"/>
    <property type="match status" value="1"/>
</dbReference>
<evidence type="ECO:0000313" key="9">
    <source>
        <dbReference type="Proteomes" id="UP001165427"/>
    </source>
</evidence>
<dbReference type="InterPro" id="IPR009057">
    <property type="entry name" value="Homeodomain-like_sf"/>
</dbReference>
<dbReference type="PROSITE" id="PS50045">
    <property type="entry name" value="SIGMA54_INTERACT_4"/>
    <property type="match status" value="1"/>
</dbReference>
<accession>A0AA41UHE8</accession>
<proteinExistence type="predicted"/>
<keyword evidence="5" id="KW-0597">Phosphoprotein</keyword>
<dbReference type="PROSITE" id="PS50110">
    <property type="entry name" value="RESPONSE_REGULATORY"/>
    <property type="match status" value="1"/>
</dbReference>
<dbReference type="Pfam" id="PF00072">
    <property type="entry name" value="Response_reg"/>
    <property type="match status" value="1"/>
</dbReference>
<organism evidence="8 9">
    <name type="scientific">Desulfatitalea alkaliphila</name>
    <dbReference type="NCBI Taxonomy" id="2929485"/>
    <lineage>
        <taxon>Bacteria</taxon>
        <taxon>Pseudomonadati</taxon>
        <taxon>Thermodesulfobacteriota</taxon>
        <taxon>Desulfobacteria</taxon>
        <taxon>Desulfobacterales</taxon>
        <taxon>Desulfosarcinaceae</taxon>
        <taxon>Desulfatitalea</taxon>
    </lineage>
</organism>
<feature type="domain" description="Sigma-54 factor interaction" evidence="6">
    <location>
        <begin position="146"/>
        <end position="375"/>
    </location>
</feature>
<evidence type="ECO:0000259" key="7">
    <source>
        <dbReference type="PROSITE" id="PS50110"/>
    </source>
</evidence>
<comment type="caution">
    <text evidence="8">The sequence shown here is derived from an EMBL/GenBank/DDBJ whole genome shotgun (WGS) entry which is preliminary data.</text>
</comment>
<dbReference type="Gene3D" id="3.40.50.2300">
    <property type="match status" value="1"/>
</dbReference>
<evidence type="ECO:0000259" key="6">
    <source>
        <dbReference type="PROSITE" id="PS50045"/>
    </source>
</evidence>
<evidence type="ECO:0000256" key="4">
    <source>
        <dbReference type="ARBA" id="ARBA00023163"/>
    </source>
</evidence>
<dbReference type="GO" id="GO:0006355">
    <property type="term" value="P:regulation of DNA-templated transcription"/>
    <property type="evidence" value="ECO:0007669"/>
    <property type="project" value="InterPro"/>
</dbReference>
<dbReference type="Gene3D" id="1.10.8.60">
    <property type="match status" value="1"/>
</dbReference>
<dbReference type="SUPFAM" id="SSF46689">
    <property type="entry name" value="Homeodomain-like"/>
    <property type="match status" value="1"/>
</dbReference>
<dbReference type="InterPro" id="IPR025662">
    <property type="entry name" value="Sigma_54_int_dom_ATP-bd_1"/>
</dbReference>
<dbReference type="SMART" id="SM00382">
    <property type="entry name" value="AAA"/>
    <property type="match status" value="1"/>
</dbReference>
<evidence type="ECO:0000313" key="8">
    <source>
        <dbReference type="EMBL" id="MCJ8498959.1"/>
    </source>
</evidence>
<evidence type="ECO:0000256" key="2">
    <source>
        <dbReference type="ARBA" id="ARBA00022840"/>
    </source>
</evidence>
<dbReference type="InterPro" id="IPR001789">
    <property type="entry name" value="Sig_transdc_resp-reg_receiver"/>
</dbReference>
<keyword evidence="3" id="KW-0805">Transcription regulation</keyword>
<reference evidence="8" key="1">
    <citation type="submission" date="2022-04" db="EMBL/GenBank/DDBJ databases">
        <title>Desulfatitalea alkaliphila sp. nov., a novel anaerobic sulfate-reducing bacterium isolated from terrestrial mud volcano, Taman Peninsula, Russia.</title>
        <authorList>
            <person name="Khomyakova M.A."/>
            <person name="Merkel A.Y."/>
            <person name="Slobodkin A.I."/>
        </authorList>
    </citation>
    <scope>NUCLEOTIDE SEQUENCE</scope>
    <source>
        <strain evidence="8">M08but</strain>
    </source>
</reference>
<dbReference type="PRINTS" id="PR01590">
    <property type="entry name" value="HTHFIS"/>
</dbReference>
<keyword evidence="4" id="KW-0804">Transcription</keyword>
<dbReference type="Pfam" id="PF25601">
    <property type="entry name" value="AAA_lid_14"/>
    <property type="match status" value="1"/>
</dbReference>
<dbReference type="Gene3D" id="3.40.50.300">
    <property type="entry name" value="P-loop containing nucleotide triphosphate hydrolases"/>
    <property type="match status" value="1"/>
</dbReference>
<dbReference type="PANTHER" id="PTHR32071">
    <property type="entry name" value="TRANSCRIPTIONAL REGULATORY PROTEIN"/>
    <property type="match status" value="1"/>
</dbReference>
<dbReference type="GO" id="GO:0005524">
    <property type="term" value="F:ATP binding"/>
    <property type="evidence" value="ECO:0007669"/>
    <property type="project" value="UniProtKB-KW"/>
</dbReference>
<protein>
    <submittedName>
        <fullName evidence="8">Sigma-54 dependent transcriptional regulator</fullName>
    </submittedName>
</protein>
<keyword evidence="9" id="KW-1185">Reference proteome</keyword>
<feature type="modified residue" description="4-aspartylphosphate" evidence="5">
    <location>
        <position position="56"/>
    </location>
</feature>
<dbReference type="InterPro" id="IPR002078">
    <property type="entry name" value="Sigma_54_int"/>
</dbReference>
<dbReference type="CDD" id="cd00009">
    <property type="entry name" value="AAA"/>
    <property type="match status" value="1"/>
</dbReference>
<dbReference type="RefSeq" id="WP_246901954.1">
    <property type="nucleotide sequence ID" value="NZ_JALJRB010000001.1"/>
</dbReference>
<sequence length="471" mass="53156">MQPQRLLIVDDEKDMLEGLQRVLAYELEGVSVTVSDDPETVMADIQQQCHDLVLLDVRMPEVDGMALLEAFGRCEPPPTVIMMTAYGDIETAVTAIKQGAYDFITKPFEIPDLLRVLRKGLERSRLIGENLTLRRQVSEKAAFTHFLGQSQPVRRLYQAIKSLANSDYAVLIRGESGTGKELVARAIHGLSGRSSRDLVAVNCPAIPEHLLESELFGHEKGAFTGAMAYHKGLFEQAHGASLLLDEIGDIPVSVQTKLLRVLQEREIRPLGGTHDFRVDVRILSTTNQNLEEKIKDRTFREDLYYRLNVVSVFTPALREMREDIPLLVQHFTRQVCDELGCASKRIAPEVMNRLVRREWPGNARELQNFVRRLVLFTPETEIDRDALAAVAEEPDRAAGITPFPGGIEEIRPYLDEKERLIDAFTDQYVDQLLRKTQGNVSKAARLSGLSRQALQKMLNRKGIDPETYRES</sequence>
<dbReference type="InterPro" id="IPR002197">
    <property type="entry name" value="HTH_Fis"/>
</dbReference>
<name>A0AA41UHE8_9BACT</name>